<gene>
    <name evidence="1" type="ORF">LCGC14_0972800</name>
</gene>
<dbReference type="AlphaFoldDB" id="A0A0F9RHI8"/>
<reference evidence="1" key="1">
    <citation type="journal article" date="2015" name="Nature">
        <title>Complex archaea that bridge the gap between prokaryotes and eukaryotes.</title>
        <authorList>
            <person name="Spang A."/>
            <person name="Saw J.H."/>
            <person name="Jorgensen S.L."/>
            <person name="Zaremba-Niedzwiedzka K."/>
            <person name="Martijn J."/>
            <person name="Lind A.E."/>
            <person name="van Eijk R."/>
            <person name="Schleper C."/>
            <person name="Guy L."/>
            <person name="Ettema T.J."/>
        </authorList>
    </citation>
    <scope>NUCLEOTIDE SEQUENCE</scope>
</reference>
<accession>A0A0F9RHI8</accession>
<evidence type="ECO:0000313" key="1">
    <source>
        <dbReference type="EMBL" id="KKN16743.1"/>
    </source>
</evidence>
<proteinExistence type="predicted"/>
<organism evidence="1">
    <name type="scientific">marine sediment metagenome</name>
    <dbReference type="NCBI Taxonomy" id="412755"/>
    <lineage>
        <taxon>unclassified sequences</taxon>
        <taxon>metagenomes</taxon>
        <taxon>ecological metagenomes</taxon>
    </lineage>
</organism>
<dbReference type="EMBL" id="LAZR01003584">
    <property type="protein sequence ID" value="KKN16743.1"/>
    <property type="molecule type" value="Genomic_DNA"/>
</dbReference>
<protein>
    <submittedName>
        <fullName evidence="1">Uncharacterized protein</fullName>
    </submittedName>
</protein>
<name>A0A0F9RHI8_9ZZZZ</name>
<sequence length="59" mass="6974">MIIKLNKRIRKLNRKWFDFIGVANNSWIVTCRRLANGRYKIESLDGNMSDSLNSQLLFD</sequence>
<comment type="caution">
    <text evidence="1">The sequence shown here is derived from an EMBL/GenBank/DDBJ whole genome shotgun (WGS) entry which is preliminary data.</text>
</comment>